<comment type="caution">
    <text evidence="1">The sequence shown here is derived from an EMBL/GenBank/DDBJ whole genome shotgun (WGS) entry which is preliminary data.</text>
</comment>
<evidence type="ECO:0000313" key="2">
    <source>
        <dbReference type="Proteomes" id="UP000681162"/>
    </source>
</evidence>
<proteinExistence type="predicted"/>
<protein>
    <submittedName>
        <fullName evidence="1">Transposase</fullName>
    </submittedName>
</protein>
<reference evidence="1 2" key="1">
    <citation type="submission" date="2021-03" db="EMBL/GenBank/DDBJ databases">
        <title>Antimicrobial resistance genes in bacteria isolated from Japanese honey, and their potential for conferring macrolide and lincosamide resistance in the American foulbrood pathogen Paenibacillus larvae.</title>
        <authorList>
            <person name="Okamoto M."/>
            <person name="Kumagai M."/>
            <person name="Kanamori H."/>
            <person name="Takamatsu D."/>
        </authorList>
    </citation>
    <scope>NUCLEOTIDE SEQUENCE [LARGE SCALE GENOMIC DNA]</scope>
    <source>
        <strain evidence="1 2">J41TS12</strain>
    </source>
</reference>
<name>A0A920CE38_9BACL</name>
<dbReference type="RefSeq" id="WP_212938886.1">
    <property type="nucleotide sequence ID" value="NZ_BORR01000004.1"/>
</dbReference>
<organism evidence="1 2">
    <name type="scientific">Paenibacillus antibioticophila</name>
    <dbReference type="NCBI Taxonomy" id="1274374"/>
    <lineage>
        <taxon>Bacteria</taxon>
        <taxon>Bacillati</taxon>
        <taxon>Bacillota</taxon>
        <taxon>Bacilli</taxon>
        <taxon>Bacillales</taxon>
        <taxon>Paenibacillaceae</taxon>
        <taxon>Paenibacillus</taxon>
    </lineage>
</organism>
<gene>
    <name evidence="1" type="ORF">J41TS12_13970</name>
</gene>
<evidence type="ECO:0000313" key="1">
    <source>
        <dbReference type="EMBL" id="GIO36536.1"/>
    </source>
</evidence>
<sequence length="58" mass="6650">MDYMSAKDAALKWGISKRRVQTLCAEDRIKGASKVGIFWVIPKDAEKPEDERLKINKN</sequence>
<dbReference type="EMBL" id="BORR01000004">
    <property type="protein sequence ID" value="GIO36536.1"/>
    <property type="molecule type" value="Genomic_DNA"/>
</dbReference>
<accession>A0A920CE38</accession>
<dbReference type="AlphaFoldDB" id="A0A920CE38"/>
<keyword evidence="2" id="KW-1185">Reference proteome</keyword>
<dbReference type="Proteomes" id="UP000681162">
    <property type="component" value="Unassembled WGS sequence"/>
</dbReference>